<protein>
    <recommendedName>
        <fullName evidence="1">DUF6538 domain-containing protein</fullName>
    </recommendedName>
</protein>
<keyword evidence="2" id="KW-0614">Plasmid</keyword>
<feature type="domain" description="DUF6538" evidence="1">
    <location>
        <begin position="5"/>
        <end position="58"/>
    </location>
</feature>
<keyword evidence="3" id="KW-1185">Reference proteome</keyword>
<dbReference type="EMBL" id="CP039965">
    <property type="protein sequence ID" value="QCO57673.1"/>
    <property type="molecule type" value="Genomic_DNA"/>
</dbReference>
<geneLocation type="plasmid" evidence="2 3">
    <name>unnamed1</name>
</geneLocation>
<organism evidence="2 3">
    <name type="scientific">Pseudorhodobacter turbinis</name>
    <dbReference type="NCBI Taxonomy" id="2500533"/>
    <lineage>
        <taxon>Bacteria</taxon>
        <taxon>Pseudomonadati</taxon>
        <taxon>Pseudomonadota</taxon>
        <taxon>Alphaproteobacteria</taxon>
        <taxon>Rhodobacterales</taxon>
        <taxon>Paracoccaceae</taxon>
        <taxon>Pseudorhodobacter</taxon>
    </lineage>
</organism>
<sequence length="89" mass="10251">MTLMGRGKMLWLRKRVPVRYSCVEGRKEVWLSLHTDSETIAMQKASLIWDEQIEAWEARLAGDRTVERGSFGPVFISSTVARFRHLATV</sequence>
<evidence type="ECO:0000313" key="3">
    <source>
        <dbReference type="Proteomes" id="UP000298631"/>
    </source>
</evidence>
<dbReference type="OrthoDB" id="7222937at2"/>
<proteinExistence type="predicted"/>
<evidence type="ECO:0000259" key="1">
    <source>
        <dbReference type="Pfam" id="PF20172"/>
    </source>
</evidence>
<reference evidence="2 3" key="1">
    <citation type="submission" date="2019-05" db="EMBL/GenBank/DDBJ databases">
        <title>Pseudorhodobacter turbinis sp. nov., isolated from the gut of the Korean turban shell.</title>
        <authorList>
            <person name="Jeong Y.-S."/>
            <person name="Kang W.-R."/>
            <person name="Bae J.-W."/>
        </authorList>
    </citation>
    <scope>NUCLEOTIDE SEQUENCE [LARGE SCALE GENOMIC DNA]</scope>
    <source>
        <strain evidence="2 3">S12M18</strain>
        <plasmid evidence="2 3">unnamed1</plasmid>
    </source>
</reference>
<dbReference type="AlphaFoldDB" id="A0A4P8EL32"/>
<accession>A0A4P8EL32</accession>
<dbReference type="KEGG" id="pseb:EOK75_18450"/>
<dbReference type="Proteomes" id="UP000298631">
    <property type="component" value="Plasmid unnamed1"/>
</dbReference>
<dbReference type="InterPro" id="IPR046668">
    <property type="entry name" value="DUF6538"/>
</dbReference>
<gene>
    <name evidence="2" type="ORF">EOK75_18450</name>
</gene>
<evidence type="ECO:0000313" key="2">
    <source>
        <dbReference type="EMBL" id="QCO57673.1"/>
    </source>
</evidence>
<name>A0A4P8EL32_9RHOB</name>
<dbReference type="Pfam" id="PF20172">
    <property type="entry name" value="DUF6538"/>
    <property type="match status" value="1"/>
</dbReference>